<comment type="caution">
    <text evidence="1">The sequence shown here is derived from an EMBL/GenBank/DDBJ whole genome shotgun (WGS) entry which is preliminary data.</text>
</comment>
<accession>A0ABT1II33</accession>
<reference evidence="1 2" key="1">
    <citation type="submission" date="2022-06" db="EMBL/GenBank/DDBJ databases">
        <title>Genomic Encyclopedia of Archaeal and Bacterial Type Strains, Phase II (KMG-II): from individual species to whole genera.</title>
        <authorList>
            <person name="Goeker M."/>
        </authorList>
    </citation>
    <scope>NUCLEOTIDE SEQUENCE [LARGE SCALE GENOMIC DNA]</scope>
    <source>
        <strain evidence="1 2">DSM 44255</strain>
    </source>
</reference>
<sequence>MAVQEAGSRWRRDDAQGTDSALPELRARWRTASLRAGWRFPSDWGAPEVDEVCNAVLTGGDLLAALGDLARARAFAGADLDETLADLAALHAVLESPTDEVDPDPDTTPAALLRSTALAWADAALSRLHAGDITDTLSGQANADYLRVRLGEIYAECRRKGTCPADRYVLLVATLDLSKVSGWSRLMAMVLVGDVLRAVFDGGESVAVLGPSVAVVLTERETGLAERAADARLLIKDRLGVDPDLGPDATPEVRVQRLPVGEPAAVSLLREISRA</sequence>
<evidence type="ECO:0008006" key="3">
    <source>
        <dbReference type="Google" id="ProtNLM"/>
    </source>
</evidence>
<dbReference type="Proteomes" id="UP001205185">
    <property type="component" value="Unassembled WGS sequence"/>
</dbReference>
<dbReference type="RefSeq" id="WP_253889242.1">
    <property type="nucleotide sequence ID" value="NZ_BAAAVB010000001.1"/>
</dbReference>
<proteinExistence type="predicted"/>
<name>A0ABT1II33_9PSEU</name>
<evidence type="ECO:0000313" key="1">
    <source>
        <dbReference type="EMBL" id="MCP2272317.1"/>
    </source>
</evidence>
<evidence type="ECO:0000313" key="2">
    <source>
        <dbReference type="Proteomes" id="UP001205185"/>
    </source>
</evidence>
<organism evidence="1 2">
    <name type="scientific">Actinokineospora diospyrosa</name>
    <dbReference type="NCBI Taxonomy" id="103728"/>
    <lineage>
        <taxon>Bacteria</taxon>
        <taxon>Bacillati</taxon>
        <taxon>Actinomycetota</taxon>
        <taxon>Actinomycetes</taxon>
        <taxon>Pseudonocardiales</taxon>
        <taxon>Pseudonocardiaceae</taxon>
        <taxon>Actinokineospora</taxon>
    </lineage>
</organism>
<protein>
    <recommendedName>
        <fullName evidence="3">GGDEF domain-containing protein</fullName>
    </recommendedName>
</protein>
<keyword evidence="2" id="KW-1185">Reference proteome</keyword>
<dbReference type="EMBL" id="JAMTCO010000012">
    <property type="protein sequence ID" value="MCP2272317.1"/>
    <property type="molecule type" value="Genomic_DNA"/>
</dbReference>
<gene>
    <name evidence="1" type="ORF">LV75_004843</name>
</gene>